<dbReference type="InterPro" id="IPR000286">
    <property type="entry name" value="HDACs"/>
</dbReference>
<reference evidence="14 15" key="1">
    <citation type="submission" date="2017-03" db="EMBL/GenBank/DDBJ databases">
        <title>Widespread Adenine N6-methylation of Active Genes in Fungi.</title>
        <authorList>
            <consortium name="DOE Joint Genome Institute"/>
            <person name="Mondo S.J."/>
            <person name="Dannebaum R.O."/>
            <person name="Kuo R.C."/>
            <person name="Louie K.B."/>
            <person name="Bewick A.J."/>
            <person name="Labutti K."/>
            <person name="Haridas S."/>
            <person name="Kuo A."/>
            <person name="Salamov A."/>
            <person name="Ahrendt S.R."/>
            <person name="Lau R."/>
            <person name="Bowen B.P."/>
            <person name="Lipzen A."/>
            <person name="Sullivan W."/>
            <person name="Andreopoulos W.B."/>
            <person name="Clum A."/>
            <person name="Lindquist E."/>
            <person name="Daum C."/>
            <person name="Northen T.R."/>
            <person name="Ramamoorthy G."/>
            <person name="Schmitz R.J."/>
            <person name="Gryganskyi A."/>
            <person name="Culley D."/>
            <person name="Magnuson J."/>
            <person name="James T.Y."/>
            <person name="O'Malley M.A."/>
            <person name="Stajich J.E."/>
            <person name="Spatafora J.W."/>
            <person name="Visel A."/>
            <person name="Grigoriev I.V."/>
        </authorList>
    </citation>
    <scope>NUCLEOTIDE SEQUENCE [LARGE SCALE GENOMIC DNA]</scope>
    <source>
        <strain evidence="14 15">NRRL Y-17943</strain>
    </source>
</reference>
<dbReference type="PRINTS" id="PR01270">
    <property type="entry name" value="HDASUPER"/>
</dbReference>
<evidence type="ECO:0000313" key="15">
    <source>
        <dbReference type="Proteomes" id="UP000193218"/>
    </source>
</evidence>
<feature type="region of interest" description="Disordered" evidence="11">
    <location>
        <begin position="13"/>
        <end position="41"/>
    </location>
</feature>
<dbReference type="SUPFAM" id="SSF52768">
    <property type="entry name" value="Arginase/deacetylase"/>
    <property type="match status" value="1"/>
</dbReference>
<dbReference type="STRING" id="4999.A0A1Y1UES5"/>
<feature type="compositionally biased region" description="Polar residues" evidence="11">
    <location>
        <begin position="737"/>
        <end position="756"/>
    </location>
</feature>
<dbReference type="GeneID" id="33555286"/>
<dbReference type="InterPro" id="IPR037138">
    <property type="entry name" value="His_deacetylse_dom_sf"/>
</dbReference>
<keyword evidence="6" id="KW-0156">Chromatin regulator</keyword>
<feature type="domain" description="Histone deacetylase" evidence="12">
    <location>
        <begin position="76"/>
        <end position="374"/>
    </location>
</feature>
<dbReference type="InterPro" id="IPR023801">
    <property type="entry name" value="His_deacetylse_dom"/>
</dbReference>
<sequence>MLEHVALATASVQLSNPGSSSNSHANGHLEVSSSSSSSSPARMVRSGFIYDPLMMLHCPDGYVPTQDHVLVSGDSHPEEPMRIHRIFTRLAEQGIIKRMKKLEFSQVTFDQIRLVHTEEHWNRVQGTETLTDQYIKQSKKYYDQVSLYVCRESAHCARLSCGGVIQACLSVCKGEVRNAFAIVRPPGHHAEPDEHMGFCFYNNVAVAAKEVMQKGLAKKVLILDWDVHHGNGTQRAFWDDPNVLYISVHRHDGGRFYPTSDFGAMDMVGEGPGEGKSVNIPWPSAGFGDGDYIYAFQKIVMPIAYEFAPDLVIISAGFDAADGDTIGGCTVSPAAYGHMTHMLCALAGGKVVVALEGGYNLEAISRSSLAVAQVLLGETPAELPFLEASEVATEVIHQVAKIQSKYWKSIDVKACEPLETEDQLAPVSIPDLLKIHRAYHMFDKHQLFQIPLASPELEEAFAGQVICNEAVYEAGPKDTLVVFVHDFGNLRVETDGVSTTNVHMTNSYLLDSSDKIVDWVRGEGYGIIDVNVLAQLPTRLEQPQKQMVRISGPAAAGKLIRYIWDNYVELSEASNVILIGHGTGCNSIMELINHRDVARKVKAVIQVAGMHSLVRIDPENETRRAWFKQSNQIYVPSAHPILADDRAKRRLGGQIFTSERAKVVDVLLDVLPRIKDFVSTKLDTKAASETTAPAPAVGIDAPTAAAATVDGDGDAAANAAAAATQPNRAPVAAAGNTAESTHVPNGNVEGQTSVPI</sequence>
<dbReference type="Gene3D" id="3.40.800.20">
    <property type="entry name" value="Histone deacetylase domain"/>
    <property type="match status" value="1"/>
</dbReference>
<comment type="similarity">
    <text evidence="2">Belongs to the histone deacetylase family. HD type 2 subfamily.</text>
</comment>
<feature type="compositionally biased region" description="Polar residues" evidence="11">
    <location>
        <begin position="13"/>
        <end position="25"/>
    </location>
</feature>
<dbReference type="GO" id="GO:0141221">
    <property type="term" value="F:histone deacetylase activity, hydrolytic mechanism"/>
    <property type="evidence" value="ECO:0007669"/>
    <property type="project" value="UniProtKB-EC"/>
</dbReference>
<evidence type="ECO:0000256" key="1">
    <source>
        <dbReference type="ARBA" id="ARBA00004123"/>
    </source>
</evidence>
<keyword evidence="9" id="KW-0539">Nucleus</keyword>
<dbReference type="CDD" id="cd11600">
    <property type="entry name" value="HDAC_Clr3"/>
    <property type="match status" value="1"/>
</dbReference>
<evidence type="ECO:0000259" key="12">
    <source>
        <dbReference type="Pfam" id="PF00850"/>
    </source>
</evidence>
<accession>A0A1Y1UES5</accession>
<feature type="compositionally biased region" description="Low complexity" evidence="11">
    <location>
        <begin position="719"/>
        <end position="734"/>
    </location>
</feature>
<comment type="caution">
    <text evidence="14">The sequence shown here is derived from an EMBL/GenBank/DDBJ whole genome shotgun (WGS) entry which is preliminary data.</text>
</comment>
<gene>
    <name evidence="14" type="ORF">BD324DRAFT_580987</name>
</gene>
<keyword evidence="4" id="KW-0678">Repressor</keyword>
<dbReference type="GO" id="GO:0040029">
    <property type="term" value="P:epigenetic regulation of gene expression"/>
    <property type="evidence" value="ECO:0007669"/>
    <property type="project" value="TreeGrafter"/>
</dbReference>
<evidence type="ECO:0000256" key="7">
    <source>
        <dbReference type="ARBA" id="ARBA00023015"/>
    </source>
</evidence>
<feature type="domain" description="Arb2-like" evidence="13">
    <location>
        <begin position="432"/>
        <end position="683"/>
    </location>
</feature>
<dbReference type="InParanoid" id="A0A1Y1UES5"/>
<evidence type="ECO:0000256" key="10">
    <source>
        <dbReference type="ARBA" id="ARBA00048287"/>
    </source>
</evidence>
<keyword evidence="15" id="KW-1185">Reference proteome</keyword>
<name>A0A1Y1UES5_9TREE</name>
<dbReference type="InterPro" id="IPR023696">
    <property type="entry name" value="Ureohydrolase_dom_sf"/>
</dbReference>
<dbReference type="PANTHER" id="PTHR10625:SF5">
    <property type="entry name" value="HISTONE DEACETYLASE"/>
    <property type="match status" value="1"/>
</dbReference>
<feature type="region of interest" description="Disordered" evidence="11">
    <location>
        <begin position="719"/>
        <end position="756"/>
    </location>
</feature>
<dbReference type="RefSeq" id="XP_021870623.1">
    <property type="nucleotide sequence ID" value="XM_022013478.1"/>
</dbReference>
<dbReference type="Proteomes" id="UP000193218">
    <property type="component" value="Unassembled WGS sequence"/>
</dbReference>
<keyword evidence="7" id="KW-0805">Transcription regulation</keyword>
<comment type="subcellular location">
    <subcellularLocation>
        <location evidence="1">Nucleus</location>
    </subcellularLocation>
</comment>
<keyword evidence="5" id="KW-0378">Hydrolase</keyword>
<evidence type="ECO:0000259" key="13">
    <source>
        <dbReference type="Pfam" id="PF09757"/>
    </source>
</evidence>
<dbReference type="InterPro" id="IPR019154">
    <property type="entry name" value="Arb2-like_domain"/>
</dbReference>
<dbReference type="Pfam" id="PF00850">
    <property type="entry name" value="Hist_deacetyl"/>
    <property type="match status" value="1"/>
</dbReference>
<dbReference type="GO" id="GO:0000118">
    <property type="term" value="C:histone deacetylase complex"/>
    <property type="evidence" value="ECO:0007669"/>
    <property type="project" value="TreeGrafter"/>
</dbReference>
<dbReference type="FunFam" id="3.40.800.20:FF:000005">
    <property type="entry name" value="histone deacetylase 6"/>
    <property type="match status" value="1"/>
</dbReference>
<evidence type="ECO:0000256" key="4">
    <source>
        <dbReference type="ARBA" id="ARBA00022491"/>
    </source>
</evidence>
<evidence type="ECO:0000256" key="3">
    <source>
        <dbReference type="ARBA" id="ARBA00012111"/>
    </source>
</evidence>
<dbReference type="AlphaFoldDB" id="A0A1Y1UES5"/>
<dbReference type="Pfam" id="PF09757">
    <property type="entry name" value="Arb2-like"/>
    <property type="match status" value="1"/>
</dbReference>
<evidence type="ECO:0000256" key="8">
    <source>
        <dbReference type="ARBA" id="ARBA00023163"/>
    </source>
</evidence>
<protein>
    <recommendedName>
        <fullName evidence="3">histone deacetylase</fullName>
        <ecNumber evidence="3">3.5.1.98</ecNumber>
    </recommendedName>
</protein>
<evidence type="ECO:0000256" key="6">
    <source>
        <dbReference type="ARBA" id="ARBA00022853"/>
    </source>
</evidence>
<evidence type="ECO:0000256" key="2">
    <source>
        <dbReference type="ARBA" id="ARBA00007738"/>
    </source>
</evidence>
<dbReference type="EC" id="3.5.1.98" evidence="3"/>
<dbReference type="PANTHER" id="PTHR10625">
    <property type="entry name" value="HISTONE DEACETYLASE HDAC1-RELATED"/>
    <property type="match status" value="1"/>
</dbReference>
<dbReference type="EMBL" id="NBSH01000008">
    <property type="protein sequence ID" value="ORX36522.1"/>
    <property type="molecule type" value="Genomic_DNA"/>
</dbReference>
<evidence type="ECO:0000256" key="9">
    <source>
        <dbReference type="ARBA" id="ARBA00023242"/>
    </source>
</evidence>
<evidence type="ECO:0000256" key="11">
    <source>
        <dbReference type="SAM" id="MobiDB-lite"/>
    </source>
</evidence>
<organism evidence="14 15">
    <name type="scientific">Kockovaella imperatae</name>
    <dbReference type="NCBI Taxonomy" id="4999"/>
    <lineage>
        <taxon>Eukaryota</taxon>
        <taxon>Fungi</taxon>
        <taxon>Dikarya</taxon>
        <taxon>Basidiomycota</taxon>
        <taxon>Agaricomycotina</taxon>
        <taxon>Tremellomycetes</taxon>
        <taxon>Tremellales</taxon>
        <taxon>Cuniculitremaceae</taxon>
        <taxon>Kockovaella</taxon>
    </lineage>
</organism>
<evidence type="ECO:0000313" key="14">
    <source>
        <dbReference type="EMBL" id="ORX36522.1"/>
    </source>
</evidence>
<proteinExistence type="inferred from homology"/>
<keyword evidence="8" id="KW-0804">Transcription</keyword>
<comment type="catalytic activity">
    <reaction evidence="10">
        <text>N(6)-acetyl-L-lysyl-[histone] + H2O = L-lysyl-[histone] + acetate</text>
        <dbReference type="Rhea" id="RHEA:58196"/>
        <dbReference type="Rhea" id="RHEA-COMP:9845"/>
        <dbReference type="Rhea" id="RHEA-COMP:11338"/>
        <dbReference type="ChEBI" id="CHEBI:15377"/>
        <dbReference type="ChEBI" id="CHEBI:29969"/>
        <dbReference type="ChEBI" id="CHEBI:30089"/>
        <dbReference type="ChEBI" id="CHEBI:61930"/>
        <dbReference type="EC" id="3.5.1.98"/>
    </reaction>
</comment>
<dbReference type="OrthoDB" id="424012at2759"/>
<dbReference type="FunCoup" id="A0A1Y1UES5">
    <property type="interactions" value="57"/>
</dbReference>
<evidence type="ECO:0000256" key="5">
    <source>
        <dbReference type="ARBA" id="ARBA00022801"/>
    </source>
</evidence>